<evidence type="ECO:0000256" key="4">
    <source>
        <dbReference type="HAMAP-Rule" id="MF_00171"/>
    </source>
</evidence>
<dbReference type="STRING" id="1225476.A1D18_02380"/>
<dbReference type="InterPro" id="IPR020097">
    <property type="entry name" value="PsdUridine_synth_TruA_a/b_dom"/>
</dbReference>
<comment type="subunit">
    <text evidence="4">Homodimer.</text>
</comment>
<comment type="similarity">
    <text evidence="1 4 7">Belongs to the tRNA pseudouridine synthase TruA family.</text>
</comment>
<organism evidence="9 10">
    <name type="scientific">Candidatus Rickettsiella isopodorum</name>
    <dbReference type="NCBI Taxonomy" id="1225476"/>
    <lineage>
        <taxon>Bacteria</taxon>
        <taxon>Pseudomonadati</taxon>
        <taxon>Pseudomonadota</taxon>
        <taxon>Gammaproteobacteria</taxon>
        <taxon>Legionellales</taxon>
        <taxon>Coxiellaceae</taxon>
        <taxon>Rickettsiella</taxon>
    </lineage>
</organism>
<dbReference type="NCBIfam" id="TIGR00071">
    <property type="entry name" value="hisT_truA"/>
    <property type="match status" value="1"/>
</dbReference>
<dbReference type="InterPro" id="IPR020103">
    <property type="entry name" value="PsdUridine_synth_cat_dom_sf"/>
</dbReference>
<dbReference type="HAMAP" id="MF_00171">
    <property type="entry name" value="TruA"/>
    <property type="match status" value="1"/>
</dbReference>
<keyword evidence="10" id="KW-1185">Reference proteome</keyword>
<comment type="caution">
    <text evidence="9">The sequence shown here is derived from an EMBL/GenBank/DDBJ whole genome shotgun (WGS) entry which is preliminary data.</text>
</comment>
<dbReference type="Proteomes" id="UP000183924">
    <property type="component" value="Unassembled WGS sequence"/>
</dbReference>
<dbReference type="Gene3D" id="3.30.70.580">
    <property type="entry name" value="Pseudouridine synthase I, catalytic domain, N-terminal subdomain"/>
    <property type="match status" value="1"/>
</dbReference>
<dbReference type="PIRSF" id="PIRSF001430">
    <property type="entry name" value="tRNA_psdUrid_synth"/>
    <property type="match status" value="1"/>
</dbReference>
<proteinExistence type="inferred from homology"/>
<dbReference type="EMBL" id="LUKY01000032">
    <property type="protein sequence ID" value="OIZ94970.1"/>
    <property type="molecule type" value="Genomic_DNA"/>
</dbReference>
<feature type="active site" description="Nucleophile" evidence="4 5">
    <location>
        <position position="51"/>
    </location>
</feature>
<sequence length="260" mass="29484">MRIALSISYQGSAYHGWQSQAGLACIQTCLERAISQVADHPIILTCAGRTDKGVHALDQVVHFDTGVQRSQRAWLLGSNSYLPADIRVNWVQAVESTFHARFSAVARRYRYIIYNRRLSNALWNAYTSHFYYPLNESDMQSAAQYLLGEHDFSSFRAASCQANNARREVQHIQVKREGCYVTIDIQANAFLHHMVRNISAVLMTIGAGKKPIAWAKEVLLAQDRKVADVTASPNGLYLYQVVYPENFMLPQSENDFLFFI</sequence>
<name>A0A1J8NJ93_9COXI</name>
<dbReference type="GO" id="GO:0031119">
    <property type="term" value="P:tRNA pseudouridine synthesis"/>
    <property type="evidence" value="ECO:0007669"/>
    <property type="project" value="UniProtKB-UniRule"/>
</dbReference>
<accession>A0A1J8NJ93</accession>
<dbReference type="GO" id="GO:0003723">
    <property type="term" value="F:RNA binding"/>
    <property type="evidence" value="ECO:0007669"/>
    <property type="project" value="InterPro"/>
</dbReference>
<comment type="caution">
    <text evidence="4">Lacks conserved residue(s) required for the propagation of feature annotation.</text>
</comment>
<feature type="domain" description="Pseudouridine synthase I TruA alpha/beta" evidence="8">
    <location>
        <begin position="8"/>
        <end position="102"/>
    </location>
</feature>
<dbReference type="OrthoDB" id="9811823at2"/>
<dbReference type="PANTHER" id="PTHR11142:SF0">
    <property type="entry name" value="TRNA PSEUDOURIDINE SYNTHASE-LIKE 1"/>
    <property type="match status" value="1"/>
</dbReference>
<comment type="function">
    <text evidence="4">Formation of pseudouridine at positions 38, 39 and 40 in the anticodon stem and loop of transfer RNAs.</text>
</comment>
<evidence type="ECO:0000256" key="1">
    <source>
        <dbReference type="ARBA" id="ARBA00009375"/>
    </source>
</evidence>
<keyword evidence="2 4" id="KW-0819">tRNA processing</keyword>
<evidence type="ECO:0000256" key="6">
    <source>
        <dbReference type="PIRSR" id="PIRSR001430-2"/>
    </source>
</evidence>
<dbReference type="PANTHER" id="PTHR11142">
    <property type="entry name" value="PSEUDOURIDYLATE SYNTHASE"/>
    <property type="match status" value="1"/>
</dbReference>
<reference evidence="9 10" key="1">
    <citation type="submission" date="2016-03" db="EMBL/GenBank/DDBJ databases">
        <title>Comparative genomics of Rickettsiella.</title>
        <authorList>
            <person name="Chandler C."/>
            <person name="Wang Y."/>
        </authorList>
    </citation>
    <scope>NUCLEOTIDE SEQUENCE [LARGE SCALE GENOMIC DNA]</scope>
    <source>
        <strain evidence="9 10">RCFS May 2013</strain>
    </source>
</reference>
<evidence type="ECO:0000313" key="9">
    <source>
        <dbReference type="EMBL" id="OIZ94970.1"/>
    </source>
</evidence>
<dbReference type="InterPro" id="IPR001406">
    <property type="entry name" value="PsdUridine_synth_TruA"/>
</dbReference>
<evidence type="ECO:0000256" key="3">
    <source>
        <dbReference type="ARBA" id="ARBA00023235"/>
    </source>
</evidence>
<dbReference type="RefSeq" id="WP_071662231.1">
    <property type="nucleotide sequence ID" value="NZ_LUKY01000032.1"/>
</dbReference>
<dbReference type="FunFam" id="3.30.70.580:FF:000001">
    <property type="entry name" value="tRNA pseudouridine synthase A"/>
    <property type="match status" value="1"/>
</dbReference>
<dbReference type="SUPFAM" id="SSF55120">
    <property type="entry name" value="Pseudouridine synthase"/>
    <property type="match status" value="1"/>
</dbReference>
<feature type="binding site" evidence="4 6">
    <location>
        <position position="109"/>
    </location>
    <ligand>
        <name>substrate</name>
    </ligand>
</feature>
<evidence type="ECO:0000259" key="8">
    <source>
        <dbReference type="Pfam" id="PF01416"/>
    </source>
</evidence>
<dbReference type="InterPro" id="IPR020094">
    <property type="entry name" value="TruA/RsuA/RluB/E/F_N"/>
</dbReference>
<protein>
    <recommendedName>
        <fullName evidence="4">tRNA pseudouridine synthase A</fullName>
        <ecNumber evidence="4">5.4.99.12</ecNumber>
    </recommendedName>
    <alternativeName>
        <fullName evidence="4">tRNA pseudouridine(38-40) synthase</fullName>
    </alternativeName>
    <alternativeName>
        <fullName evidence="4">tRNA pseudouridylate synthase I</fullName>
    </alternativeName>
    <alternativeName>
        <fullName evidence="4">tRNA-uridine isomerase I</fullName>
    </alternativeName>
</protein>
<gene>
    <name evidence="4 9" type="primary">truA</name>
    <name evidence="9" type="ORF">A1D18_02380</name>
</gene>
<keyword evidence="3 4" id="KW-0413">Isomerase</keyword>
<dbReference type="CDD" id="cd02570">
    <property type="entry name" value="PseudoU_synth_EcTruA"/>
    <property type="match status" value="1"/>
</dbReference>
<dbReference type="GO" id="GO:0160147">
    <property type="term" value="F:tRNA pseudouridine(38-40) synthase activity"/>
    <property type="evidence" value="ECO:0007669"/>
    <property type="project" value="UniProtKB-EC"/>
</dbReference>
<evidence type="ECO:0000256" key="5">
    <source>
        <dbReference type="PIRSR" id="PIRSR001430-1"/>
    </source>
</evidence>
<dbReference type="EC" id="5.4.99.12" evidence="4"/>
<dbReference type="PROSITE" id="PS51257">
    <property type="entry name" value="PROKAR_LIPOPROTEIN"/>
    <property type="match status" value="1"/>
</dbReference>
<feature type="domain" description="Pseudouridine synthase I TruA alpha/beta" evidence="8">
    <location>
        <begin position="142"/>
        <end position="244"/>
    </location>
</feature>
<dbReference type="InterPro" id="IPR020095">
    <property type="entry name" value="PsdUridine_synth_TruA_C"/>
</dbReference>
<dbReference type="Pfam" id="PF01416">
    <property type="entry name" value="PseudoU_synth_1"/>
    <property type="match status" value="2"/>
</dbReference>
<evidence type="ECO:0000256" key="7">
    <source>
        <dbReference type="RuleBase" id="RU003792"/>
    </source>
</evidence>
<evidence type="ECO:0000256" key="2">
    <source>
        <dbReference type="ARBA" id="ARBA00022694"/>
    </source>
</evidence>
<dbReference type="Gene3D" id="3.30.70.660">
    <property type="entry name" value="Pseudouridine synthase I, catalytic domain, C-terminal subdomain"/>
    <property type="match status" value="1"/>
</dbReference>
<comment type="catalytic activity">
    <reaction evidence="4 7">
        <text>uridine(38/39/40) in tRNA = pseudouridine(38/39/40) in tRNA</text>
        <dbReference type="Rhea" id="RHEA:22376"/>
        <dbReference type="Rhea" id="RHEA-COMP:10085"/>
        <dbReference type="Rhea" id="RHEA-COMP:10087"/>
        <dbReference type="ChEBI" id="CHEBI:65314"/>
        <dbReference type="ChEBI" id="CHEBI:65315"/>
        <dbReference type="EC" id="5.4.99.12"/>
    </reaction>
</comment>
<dbReference type="AlphaFoldDB" id="A0A1J8NJ93"/>
<evidence type="ECO:0000313" key="10">
    <source>
        <dbReference type="Proteomes" id="UP000183924"/>
    </source>
</evidence>